<dbReference type="InterPro" id="IPR001650">
    <property type="entry name" value="Helicase_C-like"/>
</dbReference>
<dbReference type="Pfam" id="PF16203">
    <property type="entry name" value="ERCC3_RAD25_C"/>
    <property type="match status" value="1"/>
</dbReference>
<evidence type="ECO:0000256" key="1">
    <source>
        <dbReference type="ARBA" id="ARBA00006637"/>
    </source>
</evidence>
<keyword evidence="3" id="KW-0378">Hydrolase</keyword>
<evidence type="ECO:0000256" key="2">
    <source>
        <dbReference type="ARBA" id="ARBA00022741"/>
    </source>
</evidence>
<dbReference type="GO" id="GO:0016787">
    <property type="term" value="F:hydrolase activity"/>
    <property type="evidence" value="ECO:0007669"/>
    <property type="project" value="UniProtKB-KW"/>
</dbReference>
<dbReference type="PROSITE" id="PS51194">
    <property type="entry name" value="HELICASE_CTER"/>
    <property type="match status" value="1"/>
</dbReference>
<dbReference type="AlphaFoldDB" id="A0A0F9I0F6"/>
<evidence type="ECO:0000256" key="7">
    <source>
        <dbReference type="ARBA" id="ARBA00034617"/>
    </source>
</evidence>
<evidence type="ECO:0000259" key="10">
    <source>
        <dbReference type="PROSITE" id="PS51192"/>
    </source>
</evidence>
<name>A0A0F9I0F6_9ZZZZ</name>
<dbReference type="GO" id="GO:0005524">
    <property type="term" value="F:ATP binding"/>
    <property type="evidence" value="ECO:0007669"/>
    <property type="project" value="UniProtKB-KW"/>
</dbReference>
<dbReference type="EC" id="5.6.2.4" evidence="8"/>
<evidence type="ECO:0000256" key="4">
    <source>
        <dbReference type="ARBA" id="ARBA00022806"/>
    </source>
</evidence>
<evidence type="ECO:0000259" key="11">
    <source>
        <dbReference type="PROSITE" id="PS51194"/>
    </source>
</evidence>
<sequence>MYPDRKNPLIVQGDSTILLEVLNPVFEGARDSLLRFANLEKSPEYIHTYRLTSVSLWNAASSGMKVSDIKGELKRYAKYEIPPNIFIQIDEWLTRYGRLRLLRTDNHLMLKADDPDLFLEITRNIRIKKYIYKEVSDTGALLVEWSRGQVKKECIDLGYPVVDMAGYSHGDPCGFDIKDRISFREYQRDSISVFMNYEKTGGSGVIVLPCGAGKTIVGMGIMEQVGETVLVLVTNITAARQWKRELIDKTTISEREIGEYSGEVKEVKPVTIATYQILTYRERKGGNFIHLEVLNKQNWGLVIYDEVHLLPAPVFRFATEVQGKRRLGLTATLIREDRREKDVFSLIGPKIYDMPWKVLEKQGWISGVTCTEVRTELPREEMQRYALEDNRERFKRASVNKNKIAIIKFLLSKHKSDNILIIGHYLKQLECIAEQWDLPLITGRMKNTERDKFYEMFRRQAIRILVVSKVANFAVDLPDANVAVQISGTFGSRQEEAQRLGRILRPRKSKKAFFYSVVTRNTVEAAFAEKRQLFLTEQGYSYEIISAEDLLQKTAGLS</sequence>
<comment type="catalytic activity">
    <reaction evidence="7">
        <text>Couples ATP hydrolysis with the unwinding of duplex DNA by translocating in the 3'-5' direction.</text>
        <dbReference type="EC" id="5.6.2.4"/>
    </reaction>
</comment>
<protein>
    <recommendedName>
        <fullName evidence="8">DNA 3'-5' helicase</fullName>
        <ecNumber evidence="8">5.6.2.4</ecNumber>
    </recommendedName>
</protein>
<proteinExistence type="inferred from homology"/>
<organism evidence="12">
    <name type="scientific">marine sediment metagenome</name>
    <dbReference type="NCBI Taxonomy" id="412755"/>
    <lineage>
        <taxon>unclassified sequences</taxon>
        <taxon>metagenomes</taxon>
        <taxon>ecological metagenomes</taxon>
    </lineage>
</organism>
<dbReference type="CDD" id="cd18789">
    <property type="entry name" value="SF2_C_XPB"/>
    <property type="match status" value="1"/>
</dbReference>
<dbReference type="InterPro" id="IPR050615">
    <property type="entry name" value="ATP-dep_DNA_Helicase"/>
</dbReference>
<dbReference type="GO" id="GO:0003677">
    <property type="term" value="F:DNA binding"/>
    <property type="evidence" value="ECO:0007669"/>
    <property type="project" value="InterPro"/>
</dbReference>
<evidence type="ECO:0000313" key="12">
    <source>
        <dbReference type="EMBL" id="KKM12441.1"/>
    </source>
</evidence>
<comment type="similarity">
    <text evidence="1">Belongs to the helicase family. RAD25/XPB subfamily.</text>
</comment>
<keyword evidence="4" id="KW-0347">Helicase</keyword>
<dbReference type="GO" id="GO:0043138">
    <property type="term" value="F:3'-5' DNA helicase activity"/>
    <property type="evidence" value="ECO:0007669"/>
    <property type="project" value="UniProtKB-EC"/>
</dbReference>
<dbReference type="PANTHER" id="PTHR11274">
    <property type="entry name" value="RAD25/XP-B DNA REPAIR HELICASE"/>
    <property type="match status" value="1"/>
</dbReference>
<evidence type="ECO:0000256" key="9">
    <source>
        <dbReference type="ARBA" id="ARBA00048988"/>
    </source>
</evidence>
<dbReference type="Pfam" id="PF04851">
    <property type="entry name" value="ResIII"/>
    <property type="match status" value="1"/>
</dbReference>
<keyword evidence="6" id="KW-0413">Isomerase</keyword>
<dbReference type="InterPro" id="IPR032438">
    <property type="entry name" value="ERCC3_RAD25_C"/>
</dbReference>
<evidence type="ECO:0000256" key="5">
    <source>
        <dbReference type="ARBA" id="ARBA00022840"/>
    </source>
</evidence>
<evidence type="ECO:0000256" key="3">
    <source>
        <dbReference type="ARBA" id="ARBA00022801"/>
    </source>
</evidence>
<dbReference type="SMART" id="SM00490">
    <property type="entry name" value="HELICc"/>
    <property type="match status" value="1"/>
</dbReference>
<reference evidence="12" key="1">
    <citation type="journal article" date="2015" name="Nature">
        <title>Complex archaea that bridge the gap between prokaryotes and eukaryotes.</title>
        <authorList>
            <person name="Spang A."/>
            <person name="Saw J.H."/>
            <person name="Jorgensen S.L."/>
            <person name="Zaremba-Niedzwiedzka K."/>
            <person name="Martijn J."/>
            <person name="Lind A.E."/>
            <person name="van Eijk R."/>
            <person name="Schleper C."/>
            <person name="Guy L."/>
            <person name="Ettema T.J."/>
        </authorList>
    </citation>
    <scope>NUCLEOTIDE SEQUENCE</scope>
</reference>
<dbReference type="PANTHER" id="PTHR11274:SF0">
    <property type="entry name" value="GENERAL TRANSCRIPTION AND DNA REPAIR FACTOR IIH HELICASE SUBUNIT XPB"/>
    <property type="match status" value="1"/>
</dbReference>
<accession>A0A0F9I0F6</accession>
<dbReference type="Pfam" id="PF13625">
    <property type="entry name" value="Helicase_C_3"/>
    <property type="match status" value="1"/>
</dbReference>
<keyword evidence="5" id="KW-0067">ATP-binding</keyword>
<dbReference type="PROSITE" id="PS51192">
    <property type="entry name" value="HELICASE_ATP_BIND_1"/>
    <property type="match status" value="1"/>
</dbReference>
<dbReference type="InterPro" id="IPR032830">
    <property type="entry name" value="XPB/Ssl2_N"/>
</dbReference>
<dbReference type="EMBL" id="LAZR01015467">
    <property type="protein sequence ID" value="KKM12441.1"/>
    <property type="molecule type" value="Genomic_DNA"/>
</dbReference>
<evidence type="ECO:0000256" key="6">
    <source>
        <dbReference type="ARBA" id="ARBA00023235"/>
    </source>
</evidence>
<feature type="domain" description="Helicase C-terminal" evidence="11">
    <location>
        <begin position="386"/>
        <end position="552"/>
    </location>
</feature>
<dbReference type="SMART" id="SM00487">
    <property type="entry name" value="DEXDc"/>
    <property type="match status" value="1"/>
</dbReference>
<comment type="caution">
    <text evidence="12">The sequence shown here is derived from an EMBL/GenBank/DDBJ whole genome shotgun (WGS) entry which is preliminary data.</text>
</comment>
<dbReference type="InterPro" id="IPR014001">
    <property type="entry name" value="Helicase_ATP-bd"/>
</dbReference>
<keyword evidence="2" id="KW-0547">Nucleotide-binding</keyword>
<comment type="catalytic activity">
    <reaction evidence="9">
        <text>ATP + H2O = ADP + phosphate + H(+)</text>
        <dbReference type="Rhea" id="RHEA:13065"/>
        <dbReference type="ChEBI" id="CHEBI:15377"/>
        <dbReference type="ChEBI" id="CHEBI:15378"/>
        <dbReference type="ChEBI" id="CHEBI:30616"/>
        <dbReference type="ChEBI" id="CHEBI:43474"/>
        <dbReference type="ChEBI" id="CHEBI:456216"/>
        <dbReference type="EC" id="5.6.2.4"/>
    </reaction>
</comment>
<dbReference type="NCBIfam" id="NF045503">
    <property type="entry name" value="repair_heli_XPB"/>
    <property type="match status" value="1"/>
</dbReference>
<feature type="domain" description="Helicase ATP-binding" evidence="10">
    <location>
        <begin position="195"/>
        <end position="351"/>
    </location>
</feature>
<dbReference type="InterPro" id="IPR027417">
    <property type="entry name" value="P-loop_NTPase"/>
</dbReference>
<dbReference type="Gene3D" id="3.40.50.300">
    <property type="entry name" value="P-loop containing nucleotide triphosphate hydrolases"/>
    <property type="match status" value="2"/>
</dbReference>
<dbReference type="SUPFAM" id="SSF52540">
    <property type="entry name" value="P-loop containing nucleoside triphosphate hydrolases"/>
    <property type="match status" value="2"/>
</dbReference>
<gene>
    <name evidence="12" type="ORF">LCGC14_1720190</name>
</gene>
<dbReference type="InterPro" id="IPR006935">
    <property type="entry name" value="Helicase/UvrB_N"/>
</dbReference>
<evidence type="ECO:0000256" key="8">
    <source>
        <dbReference type="ARBA" id="ARBA00034808"/>
    </source>
</evidence>